<dbReference type="AlphaFoldDB" id="A0A8B2ZKY4"/>
<keyword evidence="1" id="KW-0479">Metal-binding</keyword>
<dbReference type="Proteomes" id="UP000481807">
    <property type="component" value="Unassembled WGS sequence"/>
</dbReference>
<evidence type="ECO:0000256" key="1">
    <source>
        <dbReference type="ARBA" id="ARBA00022723"/>
    </source>
</evidence>
<dbReference type="PANTHER" id="PTHR28082">
    <property type="entry name" value="ZINC FINGER PROTEIN"/>
    <property type="match status" value="1"/>
</dbReference>
<dbReference type="PROSITE" id="PS51266">
    <property type="entry name" value="ZF_CHY"/>
    <property type="match status" value="1"/>
</dbReference>
<evidence type="ECO:0000313" key="5">
    <source>
        <dbReference type="EMBL" id="NBH30292.1"/>
    </source>
</evidence>
<feature type="domain" description="CHY-type" evidence="4">
    <location>
        <begin position="8"/>
        <end position="88"/>
    </location>
</feature>
<accession>A0A8B2ZKY4</accession>
<comment type="caution">
    <text evidence="6">The sequence shown here is derived from an EMBL/GenBank/DDBJ whole genome shotgun (WGS) entry which is preliminary data.</text>
</comment>
<dbReference type="Proteomes" id="UP000261016">
    <property type="component" value="Unassembled WGS sequence"/>
</dbReference>
<dbReference type="InterPro" id="IPR052604">
    <property type="entry name" value="Mito_Tim_assembly_helper"/>
</dbReference>
<evidence type="ECO:0000256" key="2">
    <source>
        <dbReference type="ARBA" id="ARBA00022771"/>
    </source>
</evidence>
<dbReference type="SUPFAM" id="SSF161219">
    <property type="entry name" value="CHY zinc finger-like"/>
    <property type="match status" value="1"/>
</dbReference>
<dbReference type="RefSeq" id="WP_046464291.1">
    <property type="nucleotide sequence ID" value="NZ_CABMFV010000001.1"/>
</dbReference>
<sequence>MTKVYGSMIDNETRCIHYHSFLDIIAIKFKCCDKYYPCYQCHNKHEAHPIQRWSVDEFDQRVVMCGVCKHQMSINEYMMVESCPRCQSHFNHRCKFHYHLYFEI</sequence>
<dbReference type="InterPro" id="IPR037274">
    <property type="entry name" value="Znf_CHY_sf"/>
</dbReference>
<reference evidence="6 7" key="1">
    <citation type="submission" date="2018-08" db="EMBL/GenBank/DDBJ databases">
        <title>A genome reference for cultivated species of the human gut microbiota.</title>
        <authorList>
            <person name="Zou Y."/>
            <person name="Xue W."/>
            <person name="Luo G."/>
        </authorList>
    </citation>
    <scope>NUCLEOTIDE SEQUENCE [LARGE SCALE GENOMIC DNA]</scope>
    <source>
        <strain evidence="6 7">OM08-17AT</strain>
    </source>
</reference>
<dbReference type="Pfam" id="PF05495">
    <property type="entry name" value="zf-CHY"/>
    <property type="match status" value="1"/>
</dbReference>
<name>A0A8B2ZKY4_STAWA</name>
<dbReference type="InterPro" id="IPR016694">
    <property type="entry name" value="UCP017292"/>
</dbReference>
<evidence type="ECO:0000256" key="3">
    <source>
        <dbReference type="ARBA" id="ARBA00022833"/>
    </source>
</evidence>
<proteinExistence type="predicted"/>
<dbReference type="GO" id="GO:0008270">
    <property type="term" value="F:zinc ion binding"/>
    <property type="evidence" value="ECO:0007669"/>
    <property type="project" value="UniProtKB-KW"/>
</dbReference>
<protein>
    <recommendedName>
        <fullName evidence="4">CHY-type domain-containing protein</fullName>
    </recommendedName>
</protein>
<reference evidence="5 8" key="2">
    <citation type="submission" date="2018-08" db="EMBL/GenBank/DDBJ databases">
        <title>Murine metabolic-syndrome-specific gut microbial biobank.</title>
        <authorList>
            <person name="Liu C."/>
        </authorList>
    </citation>
    <scope>NUCLEOTIDE SEQUENCE [LARGE SCALE GENOMIC DNA]</scope>
    <source>
        <strain evidence="5 8">1XD21-27</strain>
    </source>
</reference>
<evidence type="ECO:0000313" key="8">
    <source>
        <dbReference type="Proteomes" id="UP000481807"/>
    </source>
</evidence>
<dbReference type="InterPro" id="IPR008913">
    <property type="entry name" value="Znf_CHY"/>
</dbReference>
<dbReference type="PANTHER" id="PTHR28082:SF1">
    <property type="entry name" value="HELPER OF TIM PROTEIN 13"/>
    <property type="match status" value="1"/>
</dbReference>
<dbReference type="EMBL" id="QXWP01000002">
    <property type="protein sequence ID" value="NBH30292.1"/>
    <property type="molecule type" value="Genomic_DNA"/>
</dbReference>
<evidence type="ECO:0000259" key="4">
    <source>
        <dbReference type="PROSITE" id="PS51266"/>
    </source>
</evidence>
<dbReference type="PIRSF" id="PIRSF017292">
    <property type="entry name" value="UCP017292_Znf_CHY"/>
    <property type="match status" value="1"/>
</dbReference>
<dbReference type="EMBL" id="QSTD01000001">
    <property type="protein sequence ID" value="RGM32124.1"/>
    <property type="molecule type" value="Genomic_DNA"/>
</dbReference>
<organism evidence="6 7">
    <name type="scientific">Staphylococcus warneri</name>
    <dbReference type="NCBI Taxonomy" id="1292"/>
    <lineage>
        <taxon>Bacteria</taxon>
        <taxon>Bacillati</taxon>
        <taxon>Bacillota</taxon>
        <taxon>Bacilli</taxon>
        <taxon>Bacillales</taxon>
        <taxon>Staphylococcaceae</taxon>
        <taxon>Staphylococcus</taxon>
    </lineage>
</organism>
<evidence type="ECO:0000313" key="7">
    <source>
        <dbReference type="Proteomes" id="UP000261016"/>
    </source>
</evidence>
<evidence type="ECO:0000313" key="6">
    <source>
        <dbReference type="EMBL" id="RGM32124.1"/>
    </source>
</evidence>
<keyword evidence="2" id="KW-0863">Zinc-finger</keyword>
<gene>
    <name evidence="5" type="ORF">D3Z30_04790</name>
    <name evidence="6" type="ORF">DXC19_01110</name>
</gene>
<keyword evidence="3" id="KW-0862">Zinc</keyword>